<reference evidence="9" key="1">
    <citation type="submission" date="2025-08" db="UniProtKB">
        <authorList>
            <consortium name="RefSeq"/>
        </authorList>
    </citation>
    <scope>IDENTIFICATION</scope>
</reference>
<dbReference type="HAMAP" id="MF_00163">
    <property type="entry name" value="Pep_deformylase"/>
    <property type="match status" value="1"/>
</dbReference>
<sequence length="241" mass="27343">MSLRAAVTRCVLTSCRAKLNTTLSPSHQCQQRRHSIGQKLLGFYQRLWPAAAALKPPYQHVCQVGDPVLRSPAIEVDVNRIKSMEVQRLIVALVAGLRRTRAVGLSATQLGVGRRVFVVEFTQQHLENYAPAMRARREQTLVPLRVLVNPTMRVVDETRLVFNEGCLSVAGFSAQVPRFREVEVSAYDADGEPFTWCVSGWAARIVQHEMDHLDGKLYIDRMDRLTFQYDEWARVNVRGKL</sequence>
<dbReference type="CDD" id="cd00487">
    <property type="entry name" value="Pep_deformylase"/>
    <property type="match status" value="1"/>
</dbReference>
<dbReference type="Gene3D" id="3.90.45.10">
    <property type="entry name" value="Peptide deformylase"/>
    <property type="match status" value="1"/>
</dbReference>
<keyword evidence="4 7" id="KW-0378">Hydrolase</keyword>
<dbReference type="SUPFAM" id="SSF56420">
    <property type="entry name" value="Peptide deformylase"/>
    <property type="match status" value="1"/>
</dbReference>
<keyword evidence="5 7" id="KW-0648">Protein biosynthesis</keyword>
<comment type="similarity">
    <text evidence="1 7">Belongs to the polypeptide deformylase family.</text>
</comment>
<keyword evidence="3 7" id="KW-0479">Metal-binding</keyword>
<dbReference type="InterPro" id="IPR023635">
    <property type="entry name" value="Peptide_deformylase"/>
</dbReference>
<comment type="catalytic activity">
    <reaction evidence="7">
        <text>N-terminal N-formyl-L-methionyl-[peptide] + H2O = N-terminal L-methionyl-[peptide] + formate</text>
        <dbReference type="Rhea" id="RHEA:24420"/>
        <dbReference type="Rhea" id="RHEA-COMP:10639"/>
        <dbReference type="Rhea" id="RHEA-COMP:10640"/>
        <dbReference type="ChEBI" id="CHEBI:15377"/>
        <dbReference type="ChEBI" id="CHEBI:15740"/>
        <dbReference type="ChEBI" id="CHEBI:49298"/>
        <dbReference type="ChEBI" id="CHEBI:64731"/>
        <dbReference type="EC" id="3.5.1.88"/>
    </reaction>
</comment>
<dbReference type="Pfam" id="PF01327">
    <property type="entry name" value="Pep_deformylase"/>
    <property type="match status" value="1"/>
</dbReference>
<dbReference type="NCBIfam" id="NF001159">
    <property type="entry name" value="PRK00150.1-3"/>
    <property type="match status" value="1"/>
</dbReference>
<dbReference type="PANTHER" id="PTHR10458">
    <property type="entry name" value="PEPTIDE DEFORMYLASE"/>
    <property type="match status" value="1"/>
</dbReference>
<protein>
    <recommendedName>
        <fullName evidence="2 7">Peptide deformylase</fullName>
        <ecNumber evidence="2 7">3.5.1.88</ecNumber>
    </recommendedName>
</protein>
<evidence type="ECO:0000256" key="1">
    <source>
        <dbReference type="ARBA" id="ARBA00010759"/>
    </source>
</evidence>
<dbReference type="InterPro" id="IPR036821">
    <property type="entry name" value="Peptide_deformylase_sf"/>
</dbReference>
<accession>A0ABM1ECP9</accession>
<evidence type="ECO:0000256" key="5">
    <source>
        <dbReference type="ARBA" id="ARBA00022917"/>
    </source>
</evidence>
<proteinExistence type="inferred from homology"/>
<dbReference type="RefSeq" id="XP_014669970.1">
    <property type="nucleotide sequence ID" value="XM_014814484.1"/>
</dbReference>
<evidence type="ECO:0000256" key="3">
    <source>
        <dbReference type="ARBA" id="ARBA00022723"/>
    </source>
</evidence>
<organism evidence="8 9">
    <name type="scientific">Priapulus caudatus</name>
    <name type="common">Priapulid worm</name>
    <dbReference type="NCBI Taxonomy" id="37621"/>
    <lineage>
        <taxon>Eukaryota</taxon>
        <taxon>Metazoa</taxon>
        <taxon>Ecdysozoa</taxon>
        <taxon>Scalidophora</taxon>
        <taxon>Priapulida</taxon>
        <taxon>Priapulimorpha</taxon>
        <taxon>Priapulimorphida</taxon>
        <taxon>Priapulidae</taxon>
        <taxon>Priapulus</taxon>
    </lineage>
</organism>
<keyword evidence="8" id="KW-1185">Reference proteome</keyword>
<dbReference type="Proteomes" id="UP000695022">
    <property type="component" value="Unplaced"/>
</dbReference>
<name>A0ABM1ECP9_PRICU</name>
<evidence type="ECO:0000256" key="4">
    <source>
        <dbReference type="ARBA" id="ARBA00022801"/>
    </source>
</evidence>
<evidence type="ECO:0000256" key="6">
    <source>
        <dbReference type="ARBA" id="ARBA00037114"/>
    </source>
</evidence>
<comment type="function">
    <text evidence="6 7">Removes the formyl group from the N-terminal Met of newly synthesized proteins.</text>
</comment>
<dbReference type="EC" id="3.5.1.88" evidence="2 7"/>
<evidence type="ECO:0000256" key="7">
    <source>
        <dbReference type="RuleBase" id="RU362111"/>
    </source>
</evidence>
<dbReference type="GeneID" id="106810978"/>
<evidence type="ECO:0000313" key="9">
    <source>
        <dbReference type="RefSeq" id="XP_014669970.1"/>
    </source>
</evidence>
<dbReference type="PANTHER" id="PTHR10458:SF2">
    <property type="entry name" value="PEPTIDE DEFORMYLASE, MITOCHONDRIAL"/>
    <property type="match status" value="1"/>
</dbReference>
<evidence type="ECO:0000256" key="2">
    <source>
        <dbReference type="ARBA" id="ARBA00012175"/>
    </source>
</evidence>
<gene>
    <name evidence="9" type="primary">LOC106810978</name>
</gene>
<dbReference type="PRINTS" id="PR01576">
    <property type="entry name" value="PDEFORMYLASE"/>
</dbReference>
<evidence type="ECO:0000313" key="8">
    <source>
        <dbReference type="Proteomes" id="UP000695022"/>
    </source>
</evidence>